<dbReference type="PANTHER" id="PTHR34137:SF1">
    <property type="entry name" value="EXODEOXYRIBONUCLEASE 7 SMALL SUBUNIT"/>
    <property type="match status" value="1"/>
</dbReference>
<evidence type="ECO:0000313" key="9">
    <source>
        <dbReference type="Proteomes" id="UP001161325"/>
    </source>
</evidence>
<keyword evidence="2 6" id="KW-0963">Cytoplasm</keyword>
<comment type="subcellular location">
    <subcellularLocation>
        <location evidence="6">Cytoplasm</location>
    </subcellularLocation>
</comment>
<dbReference type="EC" id="3.1.11.6" evidence="6"/>
<dbReference type="HAMAP" id="MF_00337">
    <property type="entry name" value="Exonuc_7_S"/>
    <property type="match status" value="1"/>
</dbReference>
<evidence type="ECO:0000256" key="3">
    <source>
        <dbReference type="ARBA" id="ARBA00022722"/>
    </source>
</evidence>
<dbReference type="GO" id="GO:0005829">
    <property type="term" value="C:cytosol"/>
    <property type="evidence" value="ECO:0007669"/>
    <property type="project" value="TreeGrafter"/>
</dbReference>
<dbReference type="GO" id="GO:0009318">
    <property type="term" value="C:exodeoxyribonuclease VII complex"/>
    <property type="evidence" value="ECO:0007669"/>
    <property type="project" value="UniProtKB-UniRule"/>
</dbReference>
<evidence type="ECO:0000313" key="8">
    <source>
        <dbReference type="EMBL" id="GLC27417.1"/>
    </source>
</evidence>
<dbReference type="NCBIfam" id="TIGR01280">
    <property type="entry name" value="xseB"/>
    <property type="match status" value="1"/>
</dbReference>
<organism evidence="8 9">
    <name type="scientific">Roseisolibacter agri</name>
    <dbReference type="NCBI Taxonomy" id="2014610"/>
    <lineage>
        <taxon>Bacteria</taxon>
        <taxon>Pseudomonadati</taxon>
        <taxon>Gemmatimonadota</taxon>
        <taxon>Gemmatimonadia</taxon>
        <taxon>Gemmatimonadales</taxon>
        <taxon>Gemmatimonadaceae</taxon>
        <taxon>Roseisolibacter</taxon>
    </lineage>
</organism>
<dbReference type="AlphaFoldDB" id="A0AA37V433"/>
<dbReference type="InterPro" id="IPR037004">
    <property type="entry name" value="Exonuc_VII_ssu_sf"/>
</dbReference>
<reference evidence="8" key="1">
    <citation type="submission" date="2022-08" db="EMBL/GenBank/DDBJ databases">
        <title>Draft genome sequencing of Roseisolibacter agri AW1220.</title>
        <authorList>
            <person name="Tobiishi Y."/>
            <person name="Tonouchi A."/>
        </authorList>
    </citation>
    <scope>NUCLEOTIDE SEQUENCE</scope>
    <source>
        <strain evidence="8">AW1220</strain>
    </source>
</reference>
<evidence type="ECO:0000256" key="5">
    <source>
        <dbReference type="ARBA" id="ARBA00022839"/>
    </source>
</evidence>
<accession>A0AA37V433</accession>
<dbReference type="EMBL" id="BRXS01000006">
    <property type="protein sequence ID" value="GLC27417.1"/>
    <property type="molecule type" value="Genomic_DNA"/>
</dbReference>
<keyword evidence="7" id="KW-0175">Coiled coil</keyword>
<keyword evidence="5 6" id="KW-0269">Exonuclease</keyword>
<sequence length="70" mass="7887">MTFETTLARLQEIVDELEHDELELDRALRLFEEGVAKLRDASSELARAEAQVKLLVEKTDGTFELPALDG</sequence>
<evidence type="ECO:0000256" key="4">
    <source>
        <dbReference type="ARBA" id="ARBA00022801"/>
    </source>
</evidence>
<evidence type="ECO:0000256" key="6">
    <source>
        <dbReference type="HAMAP-Rule" id="MF_00337"/>
    </source>
</evidence>
<keyword evidence="4 6" id="KW-0378">Hydrolase</keyword>
<gene>
    <name evidence="6" type="primary">xseB</name>
    <name evidence="8" type="ORF">rosag_39300</name>
</gene>
<keyword evidence="9" id="KW-1185">Reference proteome</keyword>
<comment type="subunit">
    <text evidence="6">Heterooligomer composed of large and small subunits.</text>
</comment>
<feature type="coiled-coil region" evidence="7">
    <location>
        <begin position="7"/>
        <end position="58"/>
    </location>
</feature>
<comment type="function">
    <text evidence="6">Bidirectionally degrades single-stranded DNA into large acid-insoluble oligonucleotides, which are then degraded further into small acid-soluble oligonucleotides.</text>
</comment>
<evidence type="ECO:0000256" key="7">
    <source>
        <dbReference type="SAM" id="Coils"/>
    </source>
</evidence>
<protein>
    <recommendedName>
        <fullName evidence="6">Exodeoxyribonuclease 7 small subunit</fullName>
        <ecNumber evidence="6">3.1.11.6</ecNumber>
    </recommendedName>
    <alternativeName>
        <fullName evidence="6">Exodeoxyribonuclease VII small subunit</fullName>
        <shortName evidence="6">Exonuclease VII small subunit</shortName>
    </alternativeName>
</protein>
<name>A0AA37V433_9BACT</name>
<dbReference type="Pfam" id="PF02609">
    <property type="entry name" value="Exonuc_VII_S"/>
    <property type="match status" value="1"/>
</dbReference>
<evidence type="ECO:0000256" key="1">
    <source>
        <dbReference type="ARBA" id="ARBA00009998"/>
    </source>
</evidence>
<comment type="caution">
    <text evidence="8">The sequence shown here is derived from an EMBL/GenBank/DDBJ whole genome shotgun (WGS) entry which is preliminary data.</text>
</comment>
<dbReference type="InterPro" id="IPR003761">
    <property type="entry name" value="Exonuc_VII_S"/>
</dbReference>
<dbReference type="RefSeq" id="WP_284351856.1">
    <property type="nucleotide sequence ID" value="NZ_BRXS01000006.1"/>
</dbReference>
<dbReference type="Proteomes" id="UP001161325">
    <property type="component" value="Unassembled WGS sequence"/>
</dbReference>
<comment type="catalytic activity">
    <reaction evidence="6">
        <text>Exonucleolytic cleavage in either 5'- to 3'- or 3'- to 5'-direction to yield nucleoside 5'-phosphates.</text>
        <dbReference type="EC" id="3.1.11.6"/>
    </reaction>
</comment>
<comment type="similarity">
    <text evidence="1 6">Belongs to the XseB family.</text>
</comment>
<dbReference type="SUPFAM" id="SSF116842">
    <property type="entry name" value="XseB-like"/>
    <property type="match status" value="1"/>
</dbReference>
<keyword evidence="3 6" id="KW-0540">Nuclease</keyword>
<proteinExistence type="inferred from homology"/>
<dbReference type="GO" id="GO:0008855">
    <property type="term" value="F:exodeoxyribonuclease VII activity"/>
    <property type="evidence" value="ECO:0007669"/>
    <property type="project" value="UniProtKB-UniRule"/>
</dbReference>
<evidence type="ECO:0000256" key="2">
    <source>
        <dbReference type="ARBA" id="ARBA00022490"/>
    </source>
</evidence>
<dbReference type="GO" id="GO:0006308">
    <property type="term" value="P:DNA catabolic process"/>
    <property type="evidence" value="ECO:0007669"/>
    <property type="project" value="UniProtKB-UniRule"/>
</dbReference>
<dbReference type="PANTHER" id="PTHR34137">
    <property type="entry name" value="EXODEOXYRIBONUCLEASE 7 SMALL SUBUNIT"/>
    <property type="match status" value="1"/>
</dbReference>
<dbReference type="Gene3D" id="1.10.287.1040">
    <property type="entry name" value="Exonuclease VII, small subunit"/>
    <property type="match status" value="1"/>
</dbReference>
<dbReference type="PIRSF" id="PIRSF006488">
    <property type="entry name" value="Exonuc_VII_S"/>
    <property type="match status" value="1"/>
</dbReference>